<feature type="domain" description="BioF2-like acetyltransferase" evidence="1">
    <location>
        <begin position="180"/>
        <end position="319"/>
    </location>
</feature>
<keyword evidence="3" id="KW-1185">Reference proteome</keyword>
<dbReference type="GO" id="GO:0016740">
    <property type="term" value="F:transferase activity"/>
    <property type="evidence" value="ECO:0007669"/>
    <property type="project" value="UniProtKB-KW"/>
</dbReference>
<gene>
    <name evidence="2" type="ORF">EJG51_013375</name>
</gene>
<reference evidence="2 3" key="1">
    <citation type="journal article" date="2019" name="Int. J. Syst. Evol. Microbiol.">
        <title>Undibacterium piscinae sp. nov., isolated from Korean shiner intestine.</title>
        <authorList>
            <person name="Lee S.Y."/>
            <person name="Kang W."/>
            <person name="Kim P.S."/>
            <person name="Kim H.S."/>
            <person name="Sung H."/>
            <person name="Shin N.R."/>
            <person name="Whon T.W."/>
            <person name="Yun J.H."/>
            <person name="Lee J.Y."/>
            <person name="Lee J.Y."/>
            <person name="Jung M.J."/>
            <person name="Jeong Y.S."/>
            <person name="Tak E.J."/>
            <person name="Han J.E."/>
            <person name="Hyun D.W."/>
            <person name="Kang M.S."/>
            <person name="Lee K.E."/>
            <person name="Lee B.H."/>
            <person name="Bae J.W."/>
        </authorList>
    </citation>
    <scope>NUCLEOTIDE SEQUENCE [LARGE SCALE GENOMIC DNA]</scope>
    <source>
        <strain evidence="2 3">S11R28</strain>
    </source>
</reference>
<dbReference type="Pfam" id="PF13480">
    <property type="entry name" value="Acetyltransf_6"/>
    <property type="match status" value="1"/>
</dbReference>
<dbReference type="KEGG" id="upi:EJG51_013375"/>
<dbReference type="SUPFAM" id="SSF55729">
    <property type="entry name" value="Acyl-CoA N-acyltransferases (Nat)"/>
    <property type="match status" value="1"/>
</dbReference>
<dbReference type="Proteomes" id="UP000274350">
    <property type="component" value="Chromosome"/>
</dbReference>
<dbReference type="Gene3D" id="3.40.630.30">
    <property type="match status" value="1"/>
</dbReference>
<dbReference type="OrthoDB" id="4349922at2"/>
<organism evidence="2 3">
    <name type="scientific">Undibacterium piscinae</name>
    <dbReference type="NCBI Taxonomy" id="2495591"/>
    <lineage>
        <taxon>Bacteria</taxon>
        <taxon>Pseudomonadati</taxon>
        <taxon>Pseudomonadota</taxon>
        <taxon>Betaproteobacteria</taxon>
        <taxon>Burkholderiales</taxon>
        <taxon>Oxalobacteraceae</taxon>
        <taxon>Undibacterium</taxon>
    </lineage>
</organism>
<keyword evidence="2" id="KW-0808">Transferase</keyword>
<dbReference type="InterPro" id="IPR016181">
    <property type="entry name" value="Acyl_CoA_acyltransferase"/>
</dbReference>
<sequence>MRKVQLYHSLDDLPESYRALFDGAHSDADFFASLAWYQNLVSNSLSKQYRLRLYGLEQDGVAQLLLPMCVRADPDASLKSGKLLAASNYYTSLFRPIHHSSSAPLRENLCELLRFMLAERPRWSRIDFHPMALDSLEYLALEQACRTAGMALQRYFCFGNWYLKLNGRSYQEYFDSLPSRLKNTLQKKIRQSEKRKDLHIRLLQTTGELDLAMVDYEQVYQASWKQAEAHPLFIQGLMQTCARQGSLRLGIAYVEGQAVAAQLWIVHGQIASIYKLAYDDRYAALSIGSILTAHMMRHVIETDRVSEVDYLTGDDAYKQDWMSDRRERWGLVAFNLATLSGRLAAGWHLGRSRIKAIFNAGRPIAKKVLFLTGVSGKEQ</sequence>
<evidence type="ECO:0000259" key="1">
    <source>
        <dbReference type="Pfam" id="PF13480"/>
    </source>
</evidence>
<evidence type="ECO:0000313" key="2">
    <source>
        <dbReference type="EMBL" id="QJQ06672.1"/>
    </source>
</evidence>
<dbReference type="AlphaFoldDB" id="A0A6M4A5N0"/>
<dbReference type="EMBL" id="CP051152">
    <property type="protein sequence ID" value="QJQ06672.1"/>
    <property type="molecule type" value="Genomic_DNA"/>
</dbReference>
<evidence type="ECO:0000313" key="3">
    <source>
        <dbReference type="Proteomes" id="UP000274350"/>
    </source>
</evidence>
<proteinExistence type="predicted"/>
<dbReference type="InterPro" id="IPR038740">
    <property type="entry name" value="BioF2-like_GNAT_dom"/>
</dbReference>
<protein>
    <submittedName>
        <fullName evidence="2">GNAT family N-acetyltransferase</fullName>
    </submittedName>
</protein>
<accession>A0A6M4A5N0</accession>
<name>A0A6M4A5N0_9BURK</name>